<dbReference type="InterPro" id="IPR011009">
    <property type="entry name" value="Kinase-like_dom_sf"/>
</dbReference>
<dbReference type="Proteomes" id="UP001139887">
    <property type="component" value="Unassembled WGS sequence"/>
</dbReference>
<proteinExistence type="predicted"/>
<dbReference type="Gene3D" id="1.10.510.10">
    <property type="entry name" value="Transferase(Phosphotransferase) domain 1"/>
    <property type="match status" value="1"/>
</dbReference>
<feature type="domain" description="Protein kinase" evidence="1">
    <location>
        <begin position="235"/>
        <end position="422"/>
    </location>
</feature>
<gene>
    <name evidence="2" type="ORF">IWW36_003969</name>
</gene>
<sequence length="422" mass="45923">MPIEAKRRLVDAVQQKSELEEAKYLANLEILRKSGNLPSGNQSPMYLYRMLSQTTTYIQKFCFSHNPDVMLSKDSAALLHCTNRNAVLVSNIIDYILTWPHPAAAIAYRVQEAFYNLSRVIVANATELSYGSGRANSNSGHGGTRDAVSGLGSSVQRAHYELCNLPNRASLRLGLGIAKNPGSTPAIAGGGSQQKEACQIGEAAANSLHGNMTAINAISIDLTADPLSSSVETADAQLSFAKDPRCGHIYNGKWRNSQDVMVKAALLHNQELWDEARAEIHAYGSPIVHRAIGYGWAYAAADEDEEYGILVVEHIEGETIFTANKMDTRSTLLKLLDAENTACLDALGKIHKRGVVHKDIYGANLLFRRRGPGKPLQSVFIDFGFAELDSGSAGSNSRHFAKCKGTDYFQLLNAFKGKGVHL</sequence>
<reference evidence="2" key="1">
    <citation type="submission" date="2022-07" db="EMBL/GenBank/DDBJ databases">
        <title>Phylogenomic reconstructions and comparative analyses of Kickxellomycotina fungi.</title>
        <authorList>
            <person name="Reynolds N.K."/>
            <person name="Stajich J.E."/>
            <person name="Barry K."/>
            <person name="Grigoriev I.V."/>
            <person name="Crous P."/>
            <person name="Smith M.E."/>
        </authorList>
    </citation>
    <scope>NUCLEOTIDE SEQUENCE</scope>
    <source>
        <strain evidence="2">NRRL 1566</strain>
    </source>
</reference>
<dbReference type="SUPFAM" id="SSF56112">
    <property type="entry name" value="Protein kinase-like (PK-like)"/>
    <property type="match status" value="1"/>
</dbReference>
<keyword evidence="3" id="KW-1185">Reference proteome</keyword>
<dbReference type="GO" id="GO:0005524">
    <property type="term" value="F:ATP binding"/>
    <property type="evidence" value="ECO:0007669"/>
    <property type="project" value="InterPro"/>
</dbReference>
<evidence type="ECO:0000313" key="2">
    <source>
        <dbReference type="EMBL" id="KAJ2847206.1"/>
    </source>
</evidence>
<dbReference type="AlphaFoldDB" id="A0A9W8I6T2"/>
<evidence type="ECO:0000313" key="3">
    <source>
        <dbReference type="Proteomes" id="UP001139887"/>
    </source>
</evidence>
<dbReference type="EMBL" id="JANBUW010000363">
    <property type="protein sequence ID" value="KAJ2847206.1"/>
    <property type="molecule type" value="Genomic_DNA"/>
</dbReference>
<dbReference type="PROSITE" id="PS50011">
    <property type="entry name" value="PROTEIN_KINASE_DOM"/>
    <property type="match status" value="1"/>
</dbReference>
<dbReference type="GO" id="GO:0004672">
    <property type="term" value="F:protein kinase activity"/>
    <property type="evidence" value="ECO:0007669"/>
    <property type="project" value="InterPro"/>
</dbReference>
<accession>A0A9W8I6T2</accession>
<name>A0A9W8I6T2_9FUNG</name>
<comment type="caution">
    <text evidence="2">The sequence shown here is derived from an EMBL/GenBank/DDBJ whole genome shotgun (WGS) entry which is preliminary data.</text>
</comment>
<organism evidence="2 3">
    <name type="scientific">Coemansia brasiliensis</name>
    <dbReference type="NCBI Taxonomy" id="2650707"/>
    <lineage>
        <taxon>Eukaryota</taxon>
        <taxon>Fungi</taxon>
        <taxon>Fungi incertae sedis</taxon>
        <taxon>Zoopagomycota</taxon>
        <taxon>Kickxellomycotina</taxon>
        <taxon>Kickxellomycetes</taxon>
        <taxon>Kickxellales</taxon>
        <taxon>Kickxellaceae</taxon>
        <taxon>Coemansia</taxon>
    </lineage>
</organism>
<protein>
    <recommendedName>
        <fullName evidence="1">Protein kinase domain-containing protein</fullName>
    </recommendedName>
</protein>
<dbReference type="OrthoDB" id="10020333at2759"/>
<evidence type="ECO:0000259" key="1">
    <source>
        <dbReference type="PROSITE" id="PS50011"/>
    </source>
</evidence>
<dbReference type="InterPro" id="IPR000719">
    <property type="entry name" value="Prot_kinase_dom"/>
</dbReference>